<gene>
    <name evidence="1" type="ORF">TW71_23220</name>
</gene>
<comment type="caution">
    <text evidence="1">The sequence shown here is derived from an EMBL/GenBank/DDBJ whole genome shotgun (WGS) entry which is preliminary data.</text>
</comment>
<accession>A0A837G2Q3</accession>
<proteinExistence type="predicted"/>
<name>A0A837G2Q3_9VIBR</name>
<dbReference type="EMBL" id="JXXR01000029">
    <property type="protein sequence ID" value="KJY67089.1"/>
    <property type="molecule type" value="Genomic_DNA"/>
</dbReference>
<dbReference type="PROSITE" id="PS51257">
    <property type="entry name" value="PROKAR_LIPOPROTEIN"/>
    <property type="match status" value="1"/>
</dbReference>
<dbReference type="AlphaFoldDB" id="A0A837G2Q3"/>
<evidence type="ECO:0000313" key="1">
    <source>
        <dbReference type="EMBL" id="KJY67089.1"/>
    </source>
</evidence>
<reference evidence="1" key="1">
    <citation type="journal article" date="2015" name="BMC Genomics">
        <title>Genome mining reveals unlocked bioactive potential of marine Gram-negative bacteria.</title>
        <authorList>
            <person name="Machado H."/>
            <person name="Sonnenschein E.C."/>
            <person name="Melchiorsen J."/>
            <person name="Gram L."/>
        </authorList>
    </citation>
    <scope>NUCLEOTIDE SEQUENCE</scope>
    <source>
        <strain evidence="1">S2052</strain>
    </source>
</reference>
<protein>
    <submittedName>
        <fullName evidence="1">Uncharacterized protein</fullName>
    </submittedName>
</protein>
<dbReference type="RefSeq" id="WP_045987411.1">
    <property type="nucleotide sequence ID" value="NZ_CP063052.1"/>
</dbReference>
<organism evidence="1">
    <name type="scientific">Vibrio coralliilyticus</name>
    <dbReference type="NCBI Taxonomy" id="190893"/>
    <lineage>
        <taxon>Bacteria</taxon>
        <taxon>Pseudomonadati</taxon>
        <taxon>Pseudomonadota</taxon>
        <taxon>Gammaproteobacteria</taxon>
        <taxon>Vibrionales</taxon>
        <taxon>Vibrionaceae</taxon>
        <taxon>Vibrio</taxon>
    </lineage>
</organism>
<sequence>MKTRYLGWIAACLILLSGCTLRLVAPYDPQTVQQAQSIERDIEYLYLSMQALPESERLYARFSEQYLKIDVSVRGLERRQARREQNQETLTQAQTLVQFWQQDMKTHQQKQTLSDFLIKRRLDQYKRLIDALIRGELAKQ</sequence>